<name>A0ABQ6NHT3_9BACL</name>
<protein>
    <recommendedName>
        <fullName evidence="2">YtkA-like domain-containing protein</fullName>
    </recommendedName>
</protein>
<feature type="signal peptide" evidence="1">
    <location>
        <begin position="1"/>
        <end position="22"/>
    </location>
</feature>
<accession>A0ABQ6NHT3</accession>
<dbReference type="InterPro" id="IPR032693">
    <property type="entry name" value="YtkA-like_dom"/>
</dbReference>
<dbReference type="Proteomes" id="UP001285921">
    <property type="component" value="Unassembled WGS sequence"/>
</dbReference>
<gene>
    <name evidence="3" type="ORF">PghCCS26_17990</name>
</gene>
<feature type="domain" description="YtkA-like" evidence="2">
    <location>
        <begin position="35"/>
        <end position="112"/>
    </location>
</feature>
<keyword evidence="4" id="KW-1185">Reference proteome</keyword>
<organism evidence="3 4">
    <name type="scientific">Paenibacillus glycanilyticus</name>
    <dbReference type="NCBI Taxonomy" id="126569"/>
    <lineage>
        <taxon>Bacteria</taxon>
        <taxon>Bacillati</taxon>
        <taxon>Bacillota</taxon>
        <taxon>Bacilli</taxon>
        <taxon>Bacillales</taxon>
        <taxon>Paenibacillaceae</taxon>
        <taxon>Paenibacillus</taxon>
    </lineage>
</organism>
<feature type="chain" id="PRO_5046537644" description="YtkA-like domain-containing protein" evidence="1">
    <location>
        <begin position="23"/>
        <end position="127"/>
    </location>
</feature>
<keyword evidence="1" id="KW-0732">Signal</keyword>
<evidence type="ECO:0000259" key="2">
    <source>
        <dbReference type="Pfam" id="PF13115"/>
    </source>
</evidence>
<dbReference type="EMBL" id="BTCL01000004">
    <property type="protein sequence ID" value="GMK44671.1"/>
    <property type="molecule type" value="Genomic_DNA"/>
</dbReference>
<comment type="caution">
    <text evidence="3">The sequence shown here is derived from an EMBL/GenBank/DDBJ whole genome shotgun (WGS) entry which is preliminary data.</text>
</comment>
<dbReference type="PROSITE" id="PS51257">
    <property type="entry name" value="PROKAR_LIPOPROTEIN"/>
    <property type="match status" value="1"/>
</dbReference>
<dbReference type="Pfam" id="PF13115">
    <property type="entry name" value="YtkA"/>
    <property type="match status" value="1"/>
</dbReference>
<proteinExistence type="predicted"/>
<dbReference type="RefSeq" id="WP_317979619.1">
    <property type="nucleotide sequence ID" value="NZ_BTCL01000004.1"/>
</dbReference>
<sequence length="127" mass="14173">MKWTTTAIIAMMMILLAGCSLGSKPSSSPFLDDLTISMEDTPNTGDTTAHAYKLTIKDSTGSLVDVDLVRINMSMSMQGMNHKMKAQMERSALGEYKTKVYLPMNGDWRAIVSLKKDKHERKISLRL</sequence>
<evidence type="ECO:0000313" key="4">
    <source>
        <dbReference type="Proteomes" id="UP001285921"/>
    </source>
</evidence>
<evidence type="ECO:0000313" key="3">
    <source>
        <dbReference type="EMBL" id="GMK44671.1"/>
    </source>
</evidence>
<evidence type="ECO:0000256" key="1">
    <source>
        <dbReference type="SAM" id="SignalP"/>
    </source>
</evidence>
<reference evidence="3 4" key="1">
    <citation type="submission" date="2023-05" db="EMBL/GenBank/DDBJ databases">
        <title>Draft genome of Paenibacillus sp. CCS26.</title>
        <authorList>
            <person name="Akita H."/>
            <person name="Shinto Y."/>
            <person name="Kimura Z."/>
        </authorList>
    </citation>
    <scope>NUCLEOTIDE SEQUENCE [LARGE SCALE GENOMIC DNA]</scope>
    <source>
        <strain evidence="3 4">CCS26</strain>
    </source>
</reference>